<organism evidence="1 2">
    <name type="scientific">Macrolepiota fuliginosa MF-IS2</name>
    <dbReference type="NCBI Taxonomy" id="1400762"/>
    <lineage>
        <taxon>Eukaryota</taxon>
        <taxon>Fungi</taxon>
        <taxon>Dikarya</taxon>
        <taxon>Basidiomycota</taxon>
        <taxon>Agaricomycotina</taxon>
        <taxon>Agaricomycetes</taxon>
        <taxon>Agaricomycetidae</taxon>
        <taxon>Agaricales</taxon>
        <taxon>Agaricineae</taxon>
        <taxon>Agaricaceae</taxon>
        <taxon>Macrolepiota</taxon>
    </lineage>
</organism>
<proteinExistence type="predicted"/>
<keyword evidence="2" id="KW-1185">Reference proteome</keyword>
<accession>A0A9P5WWG8</accession>
<gene>
    <name evidence="1" type="ORF">P691DRAFT_688352</name>
</gene>
<dbReference type="AlphaFoldDB" id="A0A9P5WWG8"/>
<evidence type="ECO:0000313" key="1">
    <source>
        <dbReference type="EMBL" id="KAF9440239.1"/>
    </source>
</evidence>
<protein>
    <submittedName>
        <fullName evidence="1">Uncharacterized protein</fullName>
    </submittedName>
</protein>
<dbReference type="OrthoDB" id="3230070at2759"/>
<comment type="caution">
    <text evidence="1">The sequence shown here is derived from an EMBL/GenBank/DDBJ whole genome shotgun (WGS) entry which is preliminary data.</text>
</comment>
<sequence>MLFLWQNTLFIANNNYTGHFFLHLKGPGGKTVLPTYLHGGNWLPHVRGDPKLCARLFTRCILNHAPIGSFRQWFFSRQYDMSCECRQQLETHKHILNKCLLYKRVWTNQEHFKVETIMGLIKFLDDNPKAFTFIDKQQLIRDQEWDQVIIH</sequence>
<evidence type="ECO:0000313" key="2">
    <source>
        <dbReference type="Proteomes" id="UP000807342"/>
    </source>
</evidence>
<dbReference type="EMBL" id="MU152717">
    <property type="protein sequence ID" value="KAF9440239.1"/>
    <property type="molecule type" value="Genomic_DNA"/>
</dbReference>
<dbReference type="Proteomes" id="UP000807342">
    <property type="component" value="Unassembled WGS sequence"/>
</dbReference>
<name>A0A9P5WWG8_9AGAR</name>
<reference evidence="1" key="1">
    <citation type="submission" date="2020-11" db="EMBL/GenBank/DDBJ databases">
        <authorList>
            <consortium name="DOE Joint Genome Institute"/>
            <person name="Ahrendt S."/>
            <person name="Riley R."/>
            <person name="Andreopoulos W."/>
            <person name="Labutti K."/>
            <person name="Pangilinan J."/>
            <person name="Ruiz-Duenas F.J."/>
            <person name="Barrasa J.M."/>
            <person name="Sanchez-Garcia M."/>
            <person name="Camarero S."/>
            <person name="Miyauchi S."/>
            <person name="Serrano A."/>
            <person name="Linde D."/>
            <person name="Babiker R."/>
            <person name="Drula E."/>
            <person name="Ayuso-Fernandez I."/>
            <person name="Pacheco R."/>
            <person name="Padilla G."/>
            <person name="Ferreira P."/>
            <person name="Barriuso J."/>
            <person name="Kellner H."/>
            <person name="Castanera R."/>
            <person name="Alfaro M."/>
            <person name="Ramirez L."/>
            <person name="Pisabarro A.G."/>
            <person name="Kuo A."/>
            <person name="Tritt A."/>
            <person name="Lipzen A."/>
            <person name="He G."/>
            <person name="Yan M."/>
            <person name="Ng V."/>
            <person name="Cullen D."/>
            <person name="Martin F."/>
            <person name="Rosso M.-N."/>
            <person name="Henrissat B."/>
            <person name="Hibbett D."/>
            <person name="Martinez A.T."/>
            <person name="Grigoriev I.V."/>
        </authorList>
    </citation>
    <scope>NUCLEOTIDE SEQUENCE</scope>
    <source>
        <strain evidence="1">MF-IS2</strain>
    </source>
</reference>